<dbReference type="GO" id="GO:0031143">
    <property type="term" value="C:pseudopodium"/>
    <property type="evidence" value="ECO:0007669"/>
    <property type="project" value="UniProtKB-SubCell"/>
</dbReference>
<accession>A0A6V7U963</accession>
<feature type="domain" description="MSP" evidence="9">
    <location>
        <begin position="4"/>
        <end position="136"/>
    </location>
</feature>
<dbReference type="InterPro" id="IPR051155">
    <property type="entry name" value="Nematode_MSP"/>
</dbReference>
<comment type="function">
    <text evidence="5 7">Central component in molecular interactions underlying sperm crawling. Forms an extensive filament system that extends from sperm villipoda, along the leading edge of the pseudopod.</text>
</comment>
<evidence type="ECO:0000256" key="3">
    <source>
        <dbReference type="ARBA" id="ARBA00023212"/>
    </source>
</evidence>
<dbReference type="PANTHER" id="PTHR22920:SF7">
    <property type="entry name" value="MSP DOMAIN-CONTAINING PROTEIN-RELATED"/>
    <property type="match status" value="1"/>
</dbReference>
<keyword evidence="2" id="KW-0963">Cytoplasm</keyword>
<reference evidence="10 11" key="1">
    <citation type="submission" date="2020-08" db="EMBL/GenBank/DDBJ databases">
        <authorList>
            <person name="Koutsovoulos G."/>
            <person name="Danchin GJ E."/>
        </authorList>
    </citation>
    <scope>NUCLEOTIDE SEQUENCE [LARGE SCALE GENOMIC DNA]</scope>
</reference>
<evidence type="ECO:0000259" key="9">
    <source>
        <dbReference type="PROSITE" id="PS50202"/>
    </source>
</evidence>
<dbReference type="Pfam" id="PF00635">
    <property type="entry name" value="Motile_Sperm"/>
    <property type="match status" value="1"/>
</dbReference>
<organism evidence="10 11">
    <name type="scientific">Meloidogyne enterolobii</name>
    <name type="common">Root-knot nematode worm</name>
    <name type="synonym">Meloidogyne mayaguensis</name>
    <dbReference type="NCBI Taxonomy" id="390850"/>
    <lineage>
        <taxon>Eukaryota</taxon>
        <taxon>Metazoa</taxon>
        <taxon>Ecdysozoa</taxon>
        <taxon>Nematoda</taxon>
        <taxon>Chromadorea</taxon>
        <taxon>Rhabditida</taxon>
        <taxon>Tylenchina</taxon>
        <taxon>Tylenchomorpha</taxon>
        <taxon>Tylenchoidea</taxon>
        <taxon>Meloidogynidae</taxon>
        <taxon>Meloidogyninae</taxon>
        <taxon>Meloidogyne</taxon>
    </lineage>
</organism>
<evidence type="ECO:0000256" key="1">
    <source>
        <dbReference type="ARBA" id="ARBA00004245"/>
    </source>
</evidence>
<dbReference type="GO" id="GO:0005856">
    <property type="term" value="C:cytoskeleton"/>
    <property type="evidence" value="ECO:0007669"/>
    <property type="project" value="UniProtKB-SubCell"/>
</dbReference>
<evidence type="ECO:0000256" key="7">
    <source>
        <dbReference type="RuleBase" id="RU003425"/>
    </source>
</evidence>
<protein>
    <recommendedName>
        <fullName evidence="7">Major sperm protein</fullName>
    </recommendedName>
</protein>
<keyword evidence="4" id="KW-0966">Cell projection</keyword>
<feature type="region of interest" description="Disordered" evidence="8">
    <location>
        <begin position="1"/>
        <end position="21"/>
    </location>
</feature>
<evidence type="ECO:0000256" key="6">
    <source>
        <dbReference type="ARBA" id="ARBA00037818"/>
    </source>
</evidence>
<comment type="subcellular location">
    <subcellularLocation>
        <location evidence="6">Cell projection</location>
        <location evidence="6">Pseudopodium</location>
    </subcellularLocation>
    <subcellularLocation>
        <location evidence="1">Cytoplasm</location>
        <location evidence="1">Cytoskeleton</location>
    </subcellularLocation>
</comment>
<dbReference type="InterPro" id="IPR013783">
    <property type="entry name" value="Ig-like_fold"/>
</dbReference>
<comment type="caution">
    <text evidence="10">The sequence shown here is derived from an EMBL/GenBank/DDBJ whole genome shotgun (WGS) entry which is preliminary data.</text>
</comment>
<dbReference type="Proteomes" id="UP000580250">
    <property type="component" value="Unassembled WGS sequence"/>
</dbReference>
<evidence type="ECO:0000256" key="2">
    <source>
        <dbReference type="ARBA" id="ARBA00022490"/>
    </source>
</evidence>
<gene>
    <name evidence="10" type="ORF">MENT_LOCUS9332</name>
</gene>
<dbReference type="InterPro" id="IPR008962">
    <property type="entry name" value="PapD-like_sf"/>
</dbReference>
<proteinExistence type="predicted"/>
<name>A0A6V7U963_MELEN</name>
<dbReference type="PANTHER" id="PTHR22920">
    <property type="entry name" value="MAJOR SPERM PROTEIN"/>
    <property type="match status" value="1"/>
</dbReference>
<dbReference type="EMBL" id="CAJEWN010000041">
    <property type="protein sequence ID" value="CAD2148434.1"/>
    <property type="molecule type" value="Genomic_DNA"/>
</dbReference>
<evidence type="ECO:0000313" key="11">
    <source>
        <dbReference type="Proteomes" id="UP000580250"/>
    </source>
</evidence>
<dbReference type="SUPFAM" id="SSF49354">
    <property type="entry name" value="PapD-like"/>
    <property type="match status" value="1"/>
</dbReference>
<evidence type="ECO:0000256" key="4">
    <source>
        <dbReference type="ARBA" id="ARBA00023273"/>
    </source>
</evidence>
<keyword evidence="3 7" id="KW-0206">Cytoskeleton</keyword>
<dbReference type="PROSITE" id="PS50202">
    <property type="entry name" value="MSP"/>
    <property type="match status" value="1"/>
</dbReference>
<evidence type="ECO:0000256" key="8">
    <source>
        <dbReference type="SAM" id="MobiDB-lite"/>
    </source>
</evidence>
<dbReference type="OrthoDB" id="5784816at2759"/>
<evidence type="ECO:0000313" key="10">
    <source>
        <dbReference type="EMBL" id="CAD2148434.1"/>
    </source>
</evidence>
<sequence length="138" mass="15467">MKSSLPPSPANSSSSSNQQLIQQINSAANETPGSLLIFPSKKLVISNCQRFKQANSLYFKRTPKRINAKPGVGILQPNESKSIEIICQGFDIQSTDTTADRIVFVWTNVEANTPKFKWAFFSGDGVKRRKNIYIEYNH</sequence>
<dbReference type="Gene3D" id="2.60.40.10">
    <property type="entry name" value="Immunoglobulins"/>
    <property type="match status" value="1"/>
</dbReference>
<evidence type="ECO:0000256" key="5">
    <source>
        <dbReference type="ARBA" id="ARBA00037744"/>
    </source>
</evidence>
<dbReference type="InterPro" id="IPR000535">
    <property type="entry name" value="MSP_dom"/>
</dbReference>
<dbReference type="AlphaFoldDB" id="A0A6V7U963"/>